<gene>
    <name evidence="2" type="ORF">BCR34DRAFT_593516</name>
</gene>
<protein>
    <submittedName>
        <fullName evidence="2">Uncharacterized protein</fullName>
    </submittedName>
</protein>
<feature type="transmembrane region" description="Helical" evidence="1">
    <location>
        <begin position="23"/>
        <end position="45"/>
    </location>
</feature>
<keyword evidence="1" id="KW-0812">Transmembrane</keyword>
<proteinExistence type="predicted"/>
<evidence type="ECO:0000313" key="2">
    <source>
        <dbReference type="EMBL" id="ORX97398.1"/>
    </source>
</evidence>
<accession>A0A1Y1YHH4</accession>
<evidence type="ECO:0000256" key="1">
    <source>
        <dbReference type="SAM" id="Phobius"/>
    </source>
</evidence>
<dbReference type="Proteomes" id="UP000193144">
    <property type="component" value="Unassembled WGS sequence"/>
</dbReference>
<name>A0A1Y1YHH4_9PLEO</name>
<keyword evidence="1" id="KW-0472">Membrane</keyword>
<organism evidence="2 3">
    <name type="scientific">Clohesyomyces aquaticus</name>
    <dbReference type="NCBI Taxonomy" id="1231657"/>
    <lineage>
        <taxon>Eukaryota</taxon>
        <taxon>Fungi</taxon>
        <taxon>Dikarya</taxon>
        <taxon>Ascomycota</taxon>
        <taxon>Pezizomycotina</taxon>
        <taxon>Dothideomycetes</taxon>
        <taxon>Pleosporomycetidae</taxon>
        <taxon>Pleosporales</taxon>
        <taxon>Lindgomycetaceae</taxon>
        <taxon>Clohesyomyces</taxon>
    </lineage>
</organism>
<sequence>MSRPPTPSELQDMLQHLDDDRRTAMIVSSAVCGILATVFVALRVAARKVLGVPFRADDWWMFVSVNTDIVGLDYELLFTAEILYFATVFTITIKDSLIYQYG</sequence>
<dbReference type="OrthoDB" id="3777487at2759"/>
<dbReference type="AlphaFoldDB" id="A0A1Y1YHH4"/>
<keyword evidence="3" id="KW-1185">Reference proteome</keyword>
<keyword evidence="1" id="KW-1133">Transmembrane helix</keyword>
<evidence type="ECO:0000313" key="3">
    <source>
        <dbReference type="Proteomes" id="UP000193144"/>
    </source>
</evidence>
<reference evidence="2 3" key="1">
    <citation type="submission" date="2016-07" db="EMBL/GenBank/DDBJ databases">
        <title>Pervasive Adenine N6-methylation of Active Genes in Fungi.</title>
        <authorList>
            <consortium name="DOE Joint Genome Institute"/>
            <person name="Mondo S.J."/>
            <person name="Dannebaum R.O."/>
            <person name="Kuo R.C."/>
            <person name="Labutti K."/>
            <person name="Haridas S."/>
            <person name="Kuo A."/>
            <person name="Salamov A."/>
            <person name="Ahrendt S.R."/>
            <person name="Lipzen A."/>
            <person name="Sullivan W."/>
            <person name="Andreopoulos W.B."/>
            <person name="Clum A."/>
            <person name="Lindquist E."/>
            <person name="Daum C."/>
            <person name="Ramamoorthy G.K."/>
            <person name="Gryganskyi A."/>
            <person name="Culley D."/>
            <person name="Magnuson J.K."/>
            <person name="James T.Y."/>
            <person name="O'Malley M.A."/>
            <person name="Stajich J.E."/>
            <person name="Spatafora J.W."/>
            <person name="Visel A."/>
            <person name="Grigoriev I.V."/>
        </authorList>
    </citation>
    <scope>NUCLEOTIDE SEQUENCE [LARGE SCALE GENOMIC DNA]</scope>
    <source>
        <strain evidence="2 3">CBS 115471</strain>
    </source>
</reference>
<comment type="caution">
    <text evidence="2">The sequence shown here is derived from an EMBL/GenBank/DDBJ whole genome shotgun (WGS) entry which is preliminary data.</text>
</comment>
<dbReference type="EMBL" id="MCFA01000235">
    <property type="protein sequence ID" value="ORX97398.1"/>
    <property type="molecule type" value="Genomic_DNA"/>
</dbReference>